<keyword evidence="2" id="KW-1185">Reference proteome</keyword>
<evidence type="ECO:0000313" key="1">
    <source>
        <dbReference type="EMBL" id="KAB0377666.1"/>
    </source>
</evidence>
<protein>
    <submittedName>
        <fullName evidence="1">Uncharacterized protein</fullName>
    </submittedName>
</protein>
<name>A0A643AUU2_BALPH</name>
<dbReference type="PROSITE" id="PS00284">
    <property type="entry name" value="SERPIN"/>
    <property type="match status" value="1"/>
</dbReference>
<comment type="caution">
    <text evidence="1">The sequence shown here is derived from an EMBL/GenBank/DDBJ whole genome shotgun (WGS) entry which is preliminary data.</text>
</comment>
<sequence length="69" mass="8141">MLRCARITPRFCADHPFLFFIQNTKDLIAMQMMAHQALNKFNINITGDLLYDQPTFHSHYSVYGNDLQY</sequence>
<organism evidence="1 2">
    <name type="scientific">Balaenoptera physalus</name>
    <name type="common">Fin whale</name>
    <name type="synonym">Balaena physalus</name>
    <dbReference type="NCBI Taxonomy" id="9770"/>
    <lineage>
        <taxon>Eukaryota</taxon>
        <taxon>Metazoa</taxon>
        <taxon>Chordata</taxon>
        <taxon>Craniata</taxon>
        <taxon>Vertebrata</taxon>
        <taxon>Euteleostomi</taxon>
        <taxon>Mammalia</taxon>
        <taxon>Eutheria</taxon>
        <taxon>Laurasiatheria</taxon>
        <taxon>Artiodactyla</taxon>
        <taxon>Whippomorpha</taxon>
        <taxon>Cetacea</taxon>
        <taxon>Mysticeti</taxon>
        <taxon>Balaenopteridae</taxon>
        <taxon>Balaenoptera</taxon>
    </lineage>
</organism>
<accession>A0A643AUU2</accession>
<evidence type="ECO:0000313" key="2">
    <source>
        <dbReference type="Proteomes" id="UP000437017"/>
    </source>
</evidence>
<proteinExistence type="predicted"/>
<dbReference type="AlphaFoldDB" id="A0A643AUU2"/>
<dbReference type="Proteomes" id="UP000437017">
    <property type="component" value="Unassembled WGS sequence"/>
</dbReference>
<dbReference type="EMBL" id="SGJD01030278">
    <property type="protein sequence ID" value="KAB0377666.1"/>
    <property type="molecule type" value="Genomic_DNA"/>
</dbReference>
<dbReference type="InterPro" id="IPR023795">
    <property type="entry name" value="Serpin_CS"/>
</dbReference>
<reference evidence="1 2" key="1">
    <citation type="journal article" date="2019" name="PLoS ONE">
        <title>Genomic analyses reveal an absence of contemporary introgressive admixture between fin whales and blue whales, despite known hybrids.</title>
        <authorList>
            <person name="Westbury M.V."/>
            <person name="Petersen B."/>
            <person name="Lorenzen E.D."/>
        </authorList>
    </citation>
    <scope>NUCLEOTIDE SEQUENCE [LARGE SCALE GENOMIC DNA]</scope>
    <source>
        <strain evidence="1">FinWhale-01</strain>
    </source>
</reference>
<gene>
    <name evidence="1" type="ORF">E2I00_006161</name>
</gene>